<organism evidence="2 3">
    <name type="scientific">Endozoicomonas lisbonensis</name>
    <dbReference type="NCBI Taxonomy" id="3120522"/>
    <lineage>
        <taxon>Bacteria</taxon>
        <taxon>Pseudomonadati</taxon>
        <taxon>Pseudomonadota</taxon>
        <taxon>Gammaproteobacteria</taxon>
        <taxon>Oceanospirillales</taxon>
        <taxon>Endozoicomonadaceae</taxon>
        <taxon>Endozoicomonas</taxon>
    </lineage>
</organism>
<sequence>MASHNGNLIMLTFNKVPSSNKLVIGCGSGHTHPGGHLGCDTMDISSEMEPDILGDITKTCRMHMEMFERYQFILCEGLPGKIYREPFFYENLDFFCKKNGLIIFSPIISSSIALLANYASLYPWRLNIMDLSNRYLLSPFEYDEYFRLVNDLYFKYGSKGSISYIATK</sequence>
<feature type="transmembrane region" description="Helical" evidence="1">
    <location>
        <begin position="101"/>
        <end position="124"/>
    </location>
</feature>
<protein>
    <submittedName>
        <fullName evidence="2">Uncharacterized protein</fullName>
    </submittedName>
</protein>
<name>A0ABV2SF18_9GAMM</name>
<keyword evidence="1" id="KW-0812">Transmembrane</keyword>
<keyword evidence="1" id="KW-0472">Membrane</keyword>
<proteinExistence type="predicted"/>
<keyword evidence="1" id="KW-1133">Transmembrane helix</keyword>
<dbReference type="Proteomes" id="UP001549366">
    <property type="component" value="Unassembled WGS sequence"/>
</dbReference>
<evidence type="ECO:0000256" key="1">
    <source>
        <dbReference type="SAM" id="Phobius"/>
    </source>
</evidence>
<reference evidence="2 3" key="1">
    <citation type="submission" date="2024-06" db="EMBL/GenBank/DDBJ databases">
        <title>Genomic Encyclopedia of Type Strains, Phase V (KMG-V): Genome sequencing to study the core and pangenomes of soil and plant-associated prokaryotes.</title>
        <authorList>
            <person name="Whitman W."/>
        </authorList>
    </citation>
    <scope>NUCLEOTIDE SEQUENCE [LARGE SCALE GENOMIC DNA]</scope>
    <source>
        <strain evidence="2 3">NE40</strain>
    </source>
</reference>
<evidence type="ECO:0000313" key="3">
    <source>
        <dbReference type="Proteomes" id="UP001549366"/>
    </source>
</evidence>
<keyword evidence="3" id="KW-1185">Reference proteome</keyword>
<accession>A0ABV2SF18</accession>
<evidence type="ECO:0000313" key="2">
    <source>
        <dbReference type="EMBL" id="MET4755821.1"/>
    </source>
</evidence>
<comment type="caution">
    <text evidence="2">The sequence shown here is derived from an EMBL/GenBank/DDBJ whole genome shotgun (WGS) entry which is preliminary data.</text>
</comment>
<dbReference type="EMBL" id="JBEWTB010000002">
    <property type="protein sequence ID" value="MET4755821.1"/>
    <property type="molecule type" value="Genomic_DNA"/>
</dbReference>
<gene>
    <name evidence="2" type="ORF">V5J35_001013</name>
</gene>